<keyword evidence="2 5" id="KW-0963">Cytoplasm</keyword>
<evidence type="ECO:0000256" key="6">
    <source>
        <dbReference type="SAM" id="MobiDB-lite"/>
    </source>
</evidence>
<dbReference type="SUPFAM" id="SSF69737">
    <property type="entry name" value="Urease metallochaperone UreE, C-terminal domain"/>
    <property type="match status" value="1"/>
</dbReference>
<evidence type="ECO:0000256" key="2">
    <source>
        <dbReference type="ARBA" id="ARBA00022490"/>
    </source>
</evidence>
<gene>
    <name evidence="5 8" type="primary">ureE</name>
    <name evidence="8" type="ORF">RGQ30_17340</name>
</gene>
<protein>
    <recommendedName>
        <fullName evidence="5">Urease accessory protein UreE</fullName>
    </recommendedName>
</protein>
<feature type="region of interest" description="Disordered" evidence="6">
    <location>
        <begin position="143"/>
        <end position="164"/>
    </location>
</feature>
<dbReference type="EMBL" id="AP028947">
    <property type="protein sequence ID" value="BET26233.1"/>
    <property type="molecule type" value="Genomic_DNA"/>
</dbReference>
<dbReference type="SMART" id="SM00988">
    <property type="entry name" value="UreE_N"/>
    <property type="match status" value="1"/>
</dbReference>
<dbReference type="PIRSF" id="PIRSF036402">
    <property type="entry name" value="Ureas_acces_UreE"/>
    <property type="match status" value="1"/>
</dbReference>
<evidence type="ECO:0000313" key="8">
    <source>
        <dbReference type="EMBL" id="BET26233.1"/>
    </source>
</evidence>
<comment type="similarity">
    <text evidence="5">Belongs to the UreE family.</text>
</comment>
<dbReference type="InterPro" id="IPR036118">
    <property type="entry name" value="UreE_N_sf"/>
</dbReference>
<sequence length="164" mass="18679">MLDIYERLGTHCHAKVNATVVLSHEQRERGRLRLHSTEGMEVRLFLERGKPLKVGEYLKSQCGQIVRIEGAVEDVMMAQCTDWPTFARACYHLGNRHVKVQVGELWLRIKPDHVLGDMLAQLGLTVHLQQAVFVPESGAYAKAAAHHHHHDHDHGHHHDDAHDH</sequence>
<dbReference type="InterPro" id="IPR004029">
    <property type="entry name" value="UreE_N"/>
</dbReference>
<evidence type="ECO:0000256" key="3">
    <source>
        <dbReference type="ARBA" id="ARBA00022596"/>
    </source>
</evidence>
<evidence type="ECO:0000256" key="4">
    <source>
        <dbReference type="ARBA" id="ARBA00023186"/>
    </source>
</evidence>
<dbReference type="HAMAP" id="MF_00822">
    <property type="entry name" value="UreE"/>
    <property type="match status" value="1"/>
</dbReference>
<dbReference type="InterPro" id="IPR007864">
    <property type="entry name" value="UreE_C_dom"/>
</dbReference>
<name>A0AA86MBB8_9BURK</name>
<dbReference type="KEGG" id="lto:RGQ30_17340"/>
<evidence type="ECO:0000256" key="1">
    <source>
        <dbReference type="ARBA" id="ARBA00004496"/>
    </source>
</evidence>
<dbReference type="Pfam" id="PF05194">
    <property type="entry name" value="UreE_C"/>
    <property type="match status" value="1"/>
</dbReference>
<dbReference type="InterPro" id="IPR012406">
    <property type="entry name" value="UreE"/>
</dbReference>
<dbReference type="Proteomes" id="UP001329151">
    <property type="component" value="Chromosome"/>
</dbReference>
<organism evidence="8 9">
    <name type="scientific">Limnobacter thiooxidans</name>
    <dbReference type="NCBI Taxonomy" id="131080"/>
    <lineage>
        <taxon>Bacteria</taxon>
        <taxon>Pseudomonadati</taxon>
        <taxon>Pseudomonadota</taxon>
        <taxon>Betaproteobacteria</taxon>
        <taxon>Burkholderiales</taxon>
        <taxon>Burkholderiaceae</taxon>
        <taxon>Limnobacter</taxon>
    </lineage>
</organism>
<dbReference type="Pfam" id="PF02814">
    <property type="entry name" value="UreE_N"/>
    <property type="match status" value="1"/>
</dbReference>
<proteinExistence type="inferred from homology"/>
<comment type="subcellular location">
    <subcellularLocation>
        <location evidence="1 5">Cytoplasm</location>
    </subcellularLocation>
</comment>
<dbReference type="Gene3D" id="2.60.260.20">
    <property type="entry name" value="Urease metallochaperone UreE, N-terminal domain"/>
    <property type="match status" value="1"/>
</dbReference>
<dbReference type="GO" id="GO:0005737">
    <property type="term" value="C:cytoplasm"/>
    <property type="evidence" value="ECO:0007669"/>
    <property type="project" value="UniProtKB-SubCell"/>
</dbReference>
<dbReference type="AlphaFoldDB" id="A0AA86MBB8"/>
<keyword evidence="3 5" id="KW-0533">Nickel</keyword>
<evidence type="ECO:0000259" key="7">
    <source>
        <dbReference type="SMART" id="SM00988"/>
    </source>
</evidence>
<reference evidence="8 9" key="1">
    <citation type="submission" date="2023-10" db="EMBL/GenBank/DDBJ databases">
        <title>Complete Genome Sequence of Limnobacter thiooxidans CS-K2T, Isolated from freshwater lake sediments in Bavaria, Germany.</title>
        <authorList>
            <person name="Naruki M."/>
            <person name="Watanabe A."/>
            <person name="Warashina T."/>
            <person name="Morita T."/>
            <person name="Arakawa K."/>
        </authorList>
    </citation>
    <scope>NUCLEOTIDE SEQUENCE [LARGE SCALE GENOMIC DNA]</scope>
    <source>
        <strain evidence="8 9">CS-K2</strain>
    </source>
</reference>
<dbReference type="CDD" id="cd00571">
    <property type="entry name" value="UreE"/>
    <property type="match status" value="1"/>
</dbReference>
<dbReference type="SUPFAM" id="SSF69287">
    <property type="entry name" value="Urease metallochaperone UreE, N-terminal domain"/>
    <property type="match status" value="1"/>
</dbReference>
<keyword evidence="4 5" id="KW-0143">Chaperone</keyword>
<dbReference type="GO" id="GO:0019627">
    <property type="term" value="P:urea metabolic process"/>
    <property type="evidence" value="ECO:0007669"/>
    <property type="project" value="InterPro"/>
</dbReference>
<accession>A0AA86MBB8</accession>
<dbReference type="GO" id="GO:0006457">
    <property type="term" value="P:protein folding"/>
    <property type="evidence" value="ECO:0007669"/>
    <property type="project" value="InterPro"/>
</dbReference>
<evidence type="ECO:0000313" key="9">
    <source>
        <dbReference type="Proteomes" id="UP001329151"/>
    </source>
</evidence>
<evidence type="ECO:0000256" key="5">
    <source>
        <dbReference type="HAMAP-Rule" id="MF_00822"/>
    </source>
</evidence>
<dbReference type="GO" id="GO:0016151">
    <property type="term" value="F:nickel cation binding"/>
    <property type="evidence" value="ECO:0007669"/>
    <property type="project" value="UniProtKB-UniRule"/>
</dbReference>
<dbReference type="NCBIfam" id="NF009751">
    <property type="entry name" value="PRK13261.1-1"/>
    <property type="match status" value="1"/>
</dbReference>
<dbReference type="GO" id="GO:0051082">
    <property type="term" value="F:unfolded protein binding"/>
    <property type="evidence" value="ECO:0007669"/>
    <property type="project" value="UniProtKB-UniRule"/>
</dbReference>
<comment type="function">
    <text evidence="5">Involved in urease metallocenter assembly. Binds nickel. Probably functions as a nickel donor during metallocenter assembly.</text>
</comment>
<dbReference type="Gene3D" id="3.30.70.790">
    <property type="entry name" value="UreE, C-terminal domain"/>
    <property type="match status" value="1"/>
</dbReference>
<feature type="domain" description="UreE urease accessory N-terminal" evidence="7">
    <location>
        <begin position="1"/>
        <end position="66"/>
    </location>
</feature>
<feature type="compositionally biased region" description="Basic and acidic residues" evidence="6">
    <location>
        <begin position="152"/>
        <end position="164"/>
    </location>
</feature>
<dbReference type="RefSeq" id="WP_130556278.1">
    <property type="nucleotide sequence ID" value="NZ_AP028947.1"/>
</dbReference>
<keyword evidence="9" id="KW-1185">Reference proteome</keyword>
<dbReference type="GO" id="GO:0065003">
    <property type="term" value="P:protein-containing complex assembly"/>
    <property type="evidence" value="ECO:0007669"/>
    <property type="project" value="InterPro"/>
</dbReference>